<keyword evidence="10 11" id="KW-0998">Cell outer membrane</keyword>
<evidence type="ECO:0000256" key="5">
    <source>
        <dbReference type="ARBA" id="ARBA00022692"/>
    </source>
</evidence>
<dbReference type="RefSeq" id="WP_106756016.1">
    <property type="nucleotide sequence ID" value="NZ_PXWF02000042.1"/>
</dbReference>
<evidence type="ECO:0000256" key="3">
    <source>
        <dbReference type="ARBA" id="ARBA00022448"/>
    </source>
</evidence>
<dbReference type="InterPro" id="IPR036942">
    <property type="entry name" value="Beta-barrel_TonB_sf"/>
</dbReference>
<feature type="signal peptide" evidence="14">
    <location>
        <begin position="1"/>
        <end position="22"/>
    </location>
</feature>
<evidence type="ECO:0000256" key="13">
    <source>
        <dbReference type="SAM" id="MobiDB-lite"/>
    </source>
</evidence>
<reference evidence="17 18" key="1">
    <citation type="submission" date="2018-04" db="EMBL/GenBank/DDBJ databases">
        <title>Massilia violaceinigra sp. nov., a novel purple-pigmented bacterium isolated from Tianshan glacier, Xinjiang, China.</title>
        <authorList>
            <person name="Wang H."/>
        </authorList>
    </citation>
    <scope>NUCLEOTIDE SEQUENCE [LARGE SCALE GENOMIC DNA]</scope>
    <source>
        <strain evidence="17 18">B448-2</strain>
    </source>
</reference>
<protein>
    <submittedName>
        <fullName evidence="17">TonB-dependent receptor</fullName>
    </submittedName>
</protein>
<evidence type="ECO:0000256" key="11">
    <source>
        <dbReference type="PROSITE-ProRule" id="PRU01360"/>
    </source>
</evidence>
<dbReference type="Pfam" id="PF00593">
    <property type="entry name" value="TonB_dep_Rec_b-barrel"/>
    <property type="match status" value="1"/>
</dbReference>
<dbReference type="InterPro" id="IPR012910">
    <property type="entry name" value="Plug_dom"/>
</dbReference>
<evidence type="ECO:0000259" key="15">
    <source>
        <dbReference type="Pfam" id="PF00593"/>
    </source>
</evidence>
<keyword evidence="6 14" id="KW-0732">Signal</keyword>
<keyword evidence="3 11" id="KW-0813">Transport</keyword>
<feature type="chain" id="PRO_5015651114" evidence="14">
    <location>
        <begin position="23"/>
        <end position="760"/>
    </location>
</feature>
<evidence type="ECO:0000256" key="8">
    <source>
        <dbReference type="ARBA" id="ARBA00023136"/>
    </source>
</evidence>
<dbReference type="CDD" id="cd01347">
    <property type="entry name" value="ligand_gated_channel"/>
    <property type="match status" value="1"/>
</dbReference>
<evidence type="ECO:0000256" key="12">
    <source>
        <dbReference type="RuleBase" id="RU003357"/>
    </source>
</evidence>
<feature type="domain" description="TonB-dependent receptor-like beta-barrel" evidence="15">
    <location>
        <begin position="290"/>
        <end position="722"/>
    </location>
</feature>
<evidence type="ECO:0000256" key="4">
    <source>
        <dbReference type="ARBA" id="ARBA00022452"/>
    </source>
</evidence>
<evidence type="ECO:0000256" key="9">
    <source>
        <dbReference type="ARBA" id="ARBA00023170"/>
    </source>
</evidence>
<dbReference type="Pfam" id="PF07715">
    <property type="entry name" value="Plug"/>
    <property type="match status" value="1"/>
</dbReference>
<dbReference type="Gene3D" id="2.170.130.10">
    <property type="entry name" value="TonB-dependent receptor, plug domain"/>
    <property type="match status" value="1"/>
</dbReference>
<keyword evidence="7 12" id="KW-0798">TonB box</keyword>
<evidence type="ECO:0000256" key="14">
    <source>
        <dbReference type="SAM" id="SignalP"/>
    </source>
</evidence>
<dbReference type="GO" id="GO:0015344">
    <property type="term" value="F:siderophore uptake transmembrane transporter activity"/>
    <property type="evidence" value="ECO:0007669"/>
    <property type="project" value="TreeGrafter"/>
</dbReference>
<dbReference type="OrthoDB" id="8671598at2"/>
<feature type="region of interest" description="Disordered" evidence="13">
    <location>
        <begin position="520"/>
        <end position="543"/>
    </location>
</feature>
<evidence type="ECO:0000313" key="18">
    <source>
        <dbReference type="Proteomes" id="UP000241421"/>
    </source>
</evidence>
<keyword evidence="9 17" id="KW-0675">Receptor</keyword>
<keyword evidence="4 11" id="KW-1134">Transmembrane beta strand</keyword>
<dbReference type="GO" id="GO:0009279">
    <property type="term" value="C:cell outer membrane"/>
    <property type="evidence" value="ECO:0007669"/>
    <property type="project" value="UniProtKB-SubCell"/>
</dbReference>
<dbReference type="InterPro" id="IPR000531">
    <property type="entry name" value="Beta-barrel_TonB"/>
</dbReference>
<dbReference type="SUPFAM" id="SSF56935">
    <property type="entry name" value="Porins"/>
    <property type="match status" value="1"/>
</dbReference>
<comment type="similarity">
    <text evidence="2 11 12">Belongs to the TonB-dependent receptor family.</text>
</comment>
<organism evidence="17 18">
    <name type="scientific">Massilia glaciei</name>
    <dbReference type="NCBI Taxonomy" id="1524097"/>
    <lineage>
        <taxon>Bacteria</taxon>
        <taxon>Pseudomonadati</taxon>
        <taxon>Pseudomonadota</taxon>
        <taxon>Betaproteobacteria</taxon>
        <taxon>Burkholderiales</taxon>
        <taxon>Oxalobacteraceae</taxon>
        <taxon>Telluria group</taxon>
        <taxon>Massilia</taxon>
    </lineage>
</organism>
<dbReference type="EMBL" id="PXWF02000042">
    <property type="protein sequence ID" value="PWF55160.1"/>
    <property type="molecule type" value="Genomic_DNA"/>
</dbReference>
<dbReference type="Gene3D" id="2.40.170.20">
    <property type="entry name" value="TonB-dependent receptor, beta-barrel domain"/>
    <property type="match status" value="1"/>
</dbReference>
<proteinExistence type="inferred from homology"/>
<dbReference type="PANTHER" id="PTHR30069:SF29">
    <property type="entry name" value="HEMOGLOBIN AND HEMOGLOBIN-HAPTOGLOBIN-BINDING PROTEIN 1-RELATED"/>
    <property type="match status" value="1"/>
</dbReference>
<keyword evidence="18" id="KW-1185">Reference proteome</keyword>
<comment type="caution">
    <text evidence="17">The sequence shown here is derived from an EMBL/GenBank/DDBJ whole genome shotgun (WGS) entry which is preliminary data.</text>
</comment>
<dbReference type="InterPro" id="IPR039426">
    <property type="entry name" value="TonB-dep_rcpt-like"/>
</dbReference>
<dbReference type="PROSITE" id="PS52016">
    <property type="entry name" value="TONB_DEPENDENT_REC_3"/>
    <property type="match status" value="1"/>
</dbReference>
<accession>A0A2U2I5W5</accession>
<dbReference type="AlphaFoldDB" id="A0A2U2I5W5"/>
<dbReference type="PANTHER" id="PTHR30069">
    <property type="entry name" value="TONB-DEPENDENT OUTER MEMBRANE RECEPTOR"/>
    <property type="match status" value="1"/>
</dbReference>
<keyword evidence="5 11" id="KW-0812">Transmembrane</keyword>
<evidence type="ECO:0000259" key="16">
    <source>
        <dbReference type="Pfam" id="PF07715"/>
    </source>
</evidence>
<evidence type="ECO:0000256" key="2">
    <source>
        <dbReference type="ARBA" id="ARBA00009810"/>
    </source>
</evidence>
<name>A0A2U2I5W5_9BURK</name>
<evidence type="ECO:0000256" key="10">
    <source>
        <dbReference type="ARBA" id="ARBA00023237"/>
    </source>
</evidence>
<dbReference type="Proteomes" id="UP000241421">
    <property type="component" value="Unassembled WGS sequence"/>
</dbReference>
<sequence>MNKLIPFACLALSGAASAFAHAAAQEPAASMTGTATATATATASAAAPAASAPADAAAPKMQQVLVGGTRANDTEARRNATASKMIFGREELDRNGDSNVGEILKRLPGVTMGGRPGRGGGGQVRMRGLGSGYTQMLVNGERAPAGFSIESLSPDQVERIEVIRGPVAEHSTQAIAGSINIVLREGYQQKDIQLRLADSVEEGRHSPSVSVSVPGKSGKLSYVFNGALQSNRQFDESGSQLRVLEGALAPMDERSRELSERRSKGLHLTPRLSYRFDNSDTLTFQPFLMSNRSNARSDIALERSGGNPAQPAPYARQIAVLDASSTFARGFGNWLHKMEQGAKLDVKFGLGGGRSESETRRQTFDAQGAPIRPFLESDTARMNGMSTGGKYTKLVGKGHLLAAGWDIEATNRTQNRVAEDDGAAQFEDSGVDLNASTRRLAGFVQDEWDITERWSAYLGLRWEGIRTASSGGANADVSNISRVWSPVLHTVWRIPGREKDQLRASLTRSYRAAPLNDMIAAPALSSNPSPQRPDRTGNPGLRPELATGVDLAYEHYIGKSGILSASGFVRNVDDLIRRQTTAYLRDDAARTPSFVSTPVNIGKARTSGVELEAKFQLADLMKNAPGMDLRANYSRFWSSVDNIPGPDNRLDEQARQSANLGLDYRMKGKPLTFGGSVNWVPAYVVQTSVEERVSSGVKRQLDLYGLWKINPNTQLRISGNNLLGDDAESGRTIARDQYASTLLRDARTYTSWSVRLETKL</sequence>
<dbReference type="GO" id="GO:0044718">
    <property type="term" value="P:siderophore transmembrane transport"/>
    <property type="evidence" value="ECO:0007669"/>
    <property type="project" value="TreeGrafter"/>
</dbReference>
<dbReference type="InterPro" id="IPR037066">
    <property type="entry name" value="Plug_dom_sf"/>
</dbReference>
<evidence type="ECO:0000256" key="7">
    <source>
        <dbReference type="ARBA" id="ARBA00023077"/>
    </source>
</evidence>
<keyword evidence="8 11" id="KW-0472">Membrane</keyword>
<feature type="domain" description="TonB-dependent receptor plug" evidence="16">
    <location>
        <begin position="78"/>
        <end position="177"/>
    </location>
</feature>
<evidence type="ECO:0000256" key="1">
    <source>
        <dbReference type="ARBA" id="ARBA00004571"/>
    </source>
</evidence>
<comment type="subcellular location">
    <subcellularLocation>
        <location evidence="1 11">Cell outer membrane</location>
        <topology evidence="1 11">Multi-pass membrane protein</topology>
    </subcellularLocation>
</comment>
<evidence type="ECO:0000256" key="6">
    <source>
        <dbReference type="ARBA" id="ARBA00022729"/>
    </source>
</evidence>
<gene>
    <name evidence="17" type="ORF">C7C56_002990</name>
</gene>
<evidence type="ECO:0000313" key="17">
    <source>
        <dbReference type="EMBL" id="PWF55160.1"/>
    </source>
</evidence>